<dbReference type="InterPro" id="IPR013783">
    <property type="entry name" value="Ig-like_fold"/>
</dbReference>
<dbReference type="SMART" id="SM00060">
    <property type="entry name" value="FN3"/>
    <property type="match status" value="3"/>
</dbReference>
<dbReference type="KEGG" id="cgob:115007368"/>
<dbReference type="PANTHER" id="PTHR48483">
    <property type="entry name" value="INTERLEUKIN-27 SUBUNIT BETA"/>
    <property type="match status" value="1"/>
</dbReference>
<dbReference type="SUPFAM" id="SSF49265">
    <property type="entry name" value="Fibronectin type III"/>
    <property type="match status" value="2"/>
</dbReference>
<dbReference type="Gene3D" id="2.60.40.10">
    <property type="entry name" value="Immunoglobulins"/>
    <property type="match status" value="2"/>
</dbReference>
<reference evidence="5" key="1">
    <citation type="submission" date="2025-08" db="UniProtKB">
        <authorList>
            <consortium name="RefSeq"/>
        </authorList>
    </citation>
    <scope>IDENTIFICATION</scope>
</reference>
<dbReference type="Pfam" id="PF00041">
    <property type="entry name" value="fn3"/>
    <property type="match status" value="1"/>
</dbReference>
<keyword evidence="2" id="KW-0812">Transmembrane</keyword>
<dbReference type="PROSITE" id="PS50853">
    <property type="entry name" value="FN3"/>
    <property type="match status" value="2"/>
</dbReference>
<feature type="domain" description="Fibronectin type-III" evidence="3">
    <location>
        <begin position="135"/>
        <end position="231"/>
    </location>
</feature>
<name>A0A6J2PL74_COTGO</name>
<dbReference type="InterPro" id="IPR053073">
    <property type="entry name" value="IL11/IL27_subunit_beta"/>
</dbReference>
<feature type="compositionally biased region" description="Low complexity" evidence="1">
    <location>
        <begin position="618"/>
        <end position="630"/>
    </location>
</feature>
<feature type="domain" description="Fibronectin type-III" evidence="3">
    <location>
        <begin position="415"/>
        <end position="511"/>
    </location>
</feature>
<dbReference type="RefSeq" id="XP_029286056.1">
    <property type="nucleotide sequence ID" value="XM_029430196.1"/>
</dbReference>
<gene>
    <name evidence="5" type="primary">LOC115007368</name>
</gene>
<feature type="transmembrane region" description="Helical" evidence="2">
    <location>
        <begin position="515"/>
        <end position="536"/>
    </location>
</feature>
<accession>A0A6J2PL74</accession>
<dbReference type="InParanoid" id="A0A6J2PL74"/>
<keyword evidence="2" id="KW-1133">Transmembrane helix</keyword>
<dbReference type="AlphaFoldDB" id="A0A6J2PL74"/>
<organism evidence="4 5">
    <name type="scientific">Cottoperca gobio</name>
    <name type="common">Frogmouth</name>
    <name type="synonym">Aphritis gobio</name>
    <dbReference type="NCBI Taxonomy" id="56716"/>
    <lineage>
        <taxon>Eukaryota</taxon>
        <taxon>Metazoa</taxon>
        <taxon>Chordata</taxon>
        <taxon>Craniata</taxon>
        <taxon>Vertebrata</taxon>
        <taxon>Euteleostomi</taxon>
        <taxon>Actinopterygii</taxon>
        <taxon>Neopterygii</taxon>
        <taxon>Teleostei</taxon>
        <taxon>Neoteleostei</taxon>
        <taxon>Acanthomorphata</taxon>
        <taxon>Eupercaria</taxon>
        <taxon>Perciformes</taxon>
        <taxon>Notothenioidei</taxon>
        <taxon>Bovichtidae</taxon>
        <taxon>Cottoperca</taxon>
    </lineage>
</organism>
<evidence type="ECO:0000313" key="4">
    <source>
        <dbReference type="Proteomes" id="UP000504630"/>
    </source>
</evidence>
<keyword evidence="2" id="KW-0472">Membrane</keyword>
<evidence type="ECO:0000313" key="5">
    <source>
        <dbReference type="RefSeq" id="XP_029286056.1"/>
    </source>
</evidence>
<keyword evidence="4" id="KW-1185">Reference proteome</keyword>
<sequence>MSLRDYSLYLMETLKCWSSLHEYIVVFLFLTTISKGSACEAPSSPECFRRKTEEFVYWCEWSMMNTTESNVTFDLYINSNIKRKNIKETSTLINGEDVKIIYDTVDILVKAHVGNSSCTSTGTSVVLGHTVKYEAPKDISMSWLKNNLSLSWAAAEKKHPASAEILFRRDARPTESWGKITKNTTSETSIYHVIVENLLKDSDYQVKIRQRSTQAPNPLWSDWSPVVIVPAELEQKPEVTMMQRLLNGTRAVTLTWKPMPHAVTYSLNDTQSSSGCPCKKKRDLIHTTTYTTYVSYSAVSISVIGANAAGKSSPAILQVPAEPAADLQICDKTLLDEDLDKKTCLEWYELQDGDSRPENVMTLTSRKRKRQRKHIEMNMKDYVRYLYYEHRCDGGKPKTVQMCLFYQKEGVPLKEPQDFIVFSETHTSANLSWKAIPSVDQQGFLTHYSLCSVNISSQDEPKECHNISASVMRYRLENLTPAAKYNISLVGVTRVGEGPAATVTIDVLPEKLGNVWWSLSLLFLFFLLTTMCTCILKRIKNKIFSPVPTPVIPDFIPYQPESQDLIERKEEVHELTLHPLHPEGKSVPKDAEETAVLVRQWDDCMDEDVENERGDSGGPSEECSSPGSTEEALRSRGGEMTDLEQVDNEIAMLIYRNGLVFDVQTEDSL</sequence>
<proteinExistence type="predicted"/>
<feature type="region of interest" description="Disordered" evidence="1">
    <location>
        <begin position="608"/>
        <end position="643"/>
    </location>
</feature>
<dbReference type="InterPro" id="IPR036116">
    <property type="entry name" value="FN3_sf"/>
</dbReference>
<evidence type="ECO:0000256" key="1">
    <source>
        <dbReference type="SAM" id="MobiDB-lite"/>
    </source>
</evidence>
<protein>
    <submittedName>
        <fullName evidence="5">Interleukin-12 receptor subunit beta-2-like isoform X1</fullName>
    </submittedName>
</protein>
<dbReference type="Proteomes" id="UP000504630">
    <property type="component" value="Chromosome 4"/>
</dbReference>
<evidence type="ECO:0000259" key="3">
    <source>
        <dbReference type="PROSITE" id="PS50853"/>
    </source>
</evidence>
<dbReference type="PANTHER" id="PTHR48483:SF1">
    <property type="entry name" value="INTERLEUKIN-12 RECEPTOR SUBUNIT BETA-1-RELATED"/>
    <property type="match status" value="1"/>
</dbReference>
<dbReference type="OrthoDB" id="8945484at2759"/>
<evidence type="ECO:0000256" key="2">
    <source>
        <dbReference type="SAM" id="Phobius"/>
    </source>
</evidence>
<dbReference type="CDD" id="cd00063">
    <property type="entry name" value="FN3"/>
    <property type="match status" value="2"/>
</dbReference>
<dbReference type="GeneID" id="115007368"/>
<dbReference type="InterPro" id="IPR003961">
    <property type="entry name" value="FN3_dom"/>
</dbReference>